<dbReference type="AlphaFoldDB" id="A0A9Q3DSB7"/>
<proteinExistence type="predicted"/>
<organism evidence="2 3">
    <name type="scientific">Austropuccinia psidii MF-1</name>
    <dbReference type="NCBI Taxonomy" id="1389203"/>
    <lineage>
        <taxon>Eukaryota</taxon>
        <taxon>Fungi</taxon>
        <taxon>Dikarya</taxon>
        <taxon>Basidiomycota</taxon>
        <taxon>Pucciniomycotina</taxon>
        <taxon>Pucciniomycetes</taxon>
        <taxon>Pucciniales</taxon>
        <taxon>Sphaerophragmiaceae</taxon>
        <taxon>Austropuccinia</taxon>
    </lineage>
</organism>
<feature type="compositionally biased region" description="Basic and acidic residues" evidence="1">
    <location>
        <begin position="35"/>
        <end position="46"/>
    </location>
</feature>
<keyword evidence="3" id="KW-1185">Reference proteome</keyword>
<accession>A0A9Q3DSB7</accession>
<gene>
    <name evidence="2" type="ORF">O181_049401</name>
</gene>
<evidence type="ECO:0000256" key="1">
    <source>
        <dbReference type="SAM" id="MobiDB-lite"/>
    </source>
</evidence>
<dbReference type="EMBL" id="AVOT02021085">
    <property type="protein sequence ID" value="MBW0509686.1"/>
    <property type="molecule type" value="Genomic_DNA"/>
</dbReference>
<reference evidence="2" key="1">
    <citation type="submission" date="2021-03" db="EMBL/GenBank/DDBJ databases">
        <title>Draft genome sequence of rust myrtle Austropuccinia psidii MF-1, a brazilian biotype.</title>
        <authorList>
            <person name="Quecine M.C."/>
            <person name="Pachon D.M.R."/>
            <person name="Bonatelli M.L."/>
            <person name="Correr F.H."/>
            <person name="Franceschini L.M."/>
            <person name="Leite T.F."/>
            <person name="Margarido G.R.A."/>
            <person name="Almeida C.A."/>
            <person name="Ferrarezi J.A."/>
            <person name="Labate C.A."/>
        </authorList>
    </citation>
    <scope>NUCLEOTIDE SEQUENCE</scope>
    <source>
        <strain evidence="2">MF-1</strain>
    </source>
</reference>
<feature type="region of interest" description="Disordered" evidence="1">
    <location>
        <begin position="33"/>
        <end position="62"/>
    </location>
</feature>
<sequence length="89" mass="10113">MDQTKKSTMAMLRENLEDAISIELEVITKRASTPAERDYHGQERIRPGQGAQKPNRGWSTALGQDDFCKNSIKKNYKKFTKIQPSGITK</sequence>
<protein>
    <submittedName>
        <fullName evidence="2">Uncharacterized protein</fullName>
    </submittedName>
</protein>
<name>A0A9Q3DSB7_9BASI</name>
<comment type="caution">
    <text evidence="2">The sequence shown here is derived from an EMBL/GenBank/DDBJ whole genome shotgun (WGS) entry which is preliminary data.</text>
</comment>
<evidence type="ECO:0000313" key="2">
    <source>
        <dbReference type="EMBL" id="MBW0509686.1"/>
    </source>
</evidence>
<evidence type="ECO:0000313" key="3">
    <source>
        <dbReference type="Proteomes" id="UP000765509"/>
    </source>
</evidence>
<dbReference type="Proteomes" id="UP000765509">
    <property type="component" value="Unassembled WGS sequence"/>
</dbReference>